<dbReference type="Pfam" id="PF10551">
    <property type="entry name" value="MULE"/>
    <property type="match status" value="1"/>
</dbReference>
<comment type="caution">
    <text evidence="2">The sequence shown here is derived from an EMBL/GenBank/DDBJ whole genome shotgun (WGS) entry which is preliminary data.</text>
</comment>
<protein>
    <submittedName>
        <fullName evidence="2">Protein FAR1-related sequence 5-like</fullName>
    </submittedName>
</protein>
<organism evidence="2 3">
    <name type="scientific">Rhizophagus clarus</name>
    <dbReference type="NCBI Taxonomy" id="94130"/>
    <lineage>
        <taxon>Eukaryota</taxon>
        <taxon>Fungi</taxon>
        <taxon>Fungi incertae sedis</taxon>
        <taxon>Mucoromycota</taxon>
        <taxon>Glomeromycotina</taxon>
        <taxon>Glomeromycetes</taxon>
        <taxon>Glomerales</taxon>
        <taxon>Glomeraceae</taxon>
        <taxon>Rhizophagus</taxon>
    </lineage>
</organism>
<evidence type="ECO:0000313" key="3">
    <source>
        <dbReference type="Proteomes" id="UP000615446"/>
    </source>
</evidence>
<gene>
    <name evidence="2" type="ORF">RCL2_001965900</name>
</gene>
<accession>A0A8H3QU90</accession>
<sequence>MLTKLFWMNPKQLEAWYLYGDVILNDNTSKTNCYDMSLSLFAAIDNNMKLQIVAQALMDQEIKDTYSWILQCTLDATGPMPKVFVTDVNPDIQTTSCIESVNATFKQLLHNSNSSLSTTIISNAFEDIINELKEFTTVYRIGFFLSILLRNKK</sequence>
<dbReference type="Proteomes" id="UP000615446">
    <property type="component" value="Unassembled WGS sequence"/>
</dbReference>
<evidence type="ECO:0000313" key="2">
    <source>
        <dbReference type="EMBL" id="GES92900.1"/>
    </source>
</evidence>
<dbReference type="AlphaFoldDB" id="A0A8H3QU90"/>
<proteinExistence type="predicted"/>
<dbReference type="PANTHER" id="PTHR47718">
    <property type="entry name" value="OS01G0519700 PROTEIN"/>
    <property type="match status" value="1"/>
</dbReference>
<dbReference type="InterPro" id="IPR018289">
    <property type="entry name" value="MULE_transposase_dom"/>
</dbReference>
<feature type="domain" description="MULE transposase" evidence="1">
    <location>
        <begin position="22"/>
        <end position="99"/>
    </location>
</feature>
<evidence type="ECO:0000259" key="1">
    <source>
        <dbReference type="Pfam" id="PF10551"/>
    </source>
</evidence>
<name>A0A8H3QU90_9GLOM</name>
<dbReference type="EMBL" id="BLAL01000218">
    <property type="protein sequence ID" value="GES92900.1"/>
    <property type="molecule type" value="Genomic_DNA"/>
</dbReference>
<reference evidence="2" key="1">
    <citation type="submission" date="2019-10" db="EMBL/GenBank/DDBJ databases">
        <title>Conservation and host-specific expression of non-tandemly repeated heterogenous ribosome RNA gene in arbuscular mycorrhizal fungi.</title>
        <authorList>
            <person name="Maeda T."/>
            <person name="Kobayashi Y."/>
            <person name="Nakagawa T."/>
            <person name="Ezawa T."/>
            <person name="Yamaguchi K."/>
            <person name="Bino T."/>
            <person name="Nishimoto Y."/>
            <person name="Shigenobu S."/>
            <person name="Kawaguchi M."/>
        </authorList>
    </citation>
    <scope>NUCLEOTIDE SEQUENCE</scope>
    <source>
        <strain evidence="2">HR1</strain>
    </source>
</reference>
<dbReference type="OrthoDB" id="2440185at2759"/>